<dbReference type="InterPro" id="IPR012340">
    <property type="entry name" value="NA-bd_OB-fold"/>
</dbReference>
<evidence type="ECO:0000313" key="18">
    <source>
        <dbReference type="EMBL" id="GIQ61922.1"/>
    </source>
</evidence>
<dbReference type="EC" id="6.1.1.10" evidence="15"/>
<dbReference type="CDD" id="cd02800">
    <property type="entry name" value="tRNA_bind_EcMetRS_like"/>
    <property type="match status" value="1"/>
</dbReference>
<dbReference type="InterPro" id="IPR009080">
    <property type="entry name" value="tRNAsynth_Ia_anticodon-bd"/>
</dbReference>
<dbReference type="InterPro" id="IPR001412">
    <property type="entry name" value="aa-tRNA-synth_I_CS"/>
</dbReference>
<dbReference type="EMBL" id="BOVJ01000015">
    <property type="protein sequence ID" value="GIQ61922.1"/>
    <property type="molecule type" value="Genomic_DNA"/>
</dbReference>
<comment type="caution">
    <text evidence="15">Lacks conserved residue(s) required for the propagation of feature annotation.</text>
</comment>
<dbReference type="InterPro" id="IPR014729">
    <property type="entry name" value="Rossmann-like_a/b/a_fold"/>
</dbReference>
<evidence type="ECO:0000256" key="13">
    <source>
        <dbReference type="ARBA" id="ARBA00023146"/>
    </source>
</evidence>
<keyword evidence="8 15" id="KW-0547">Nucleotide-binding</keyword>
<dbReference type="GO" id="GO:0016874">
    <property type="term" value="F:ligase activity"/>
    <property type="evidence" value="ECO:0007669"/>
    <property type="project" value="UniProtKB-KW"/>
</dbReference>
<dbReference type="InterPro" id="IPR015413">
    <property type="entry name" value="Methionyl/Leucyl_tRNA_Synth"/>
</dbReference>
<dbReference type="NCBIfam" id="TIGR00399">
    <property type="entry name" value="metG_C_term"/>
    <property type="match status" value="1"/>
</dbReference>
<comment type="caution">
    <text evidence="18">The sequence shown here is derived from an EMBL/GenBank/DDBJ whole genome shotgun (WGS) entry which is preliminary data.</text>
</comment>
<dbReference type="SUPFAM" id="SSF52374">
    <property type="entry name" value="Nucleotidylyl transferase"/>
    <property type="match status" value="1"/>
</dbReference>
<evidence type="ECO:0000256" key="5">
    <source>
        <dbReference type="ARBA" id="ARBA00022555"/>
    </source>
</evidence>
<feature type="binding site" evidence="15">
    <location>
        <position position="167"/>
    </location>
    <ligand>
        <name>Zn(2+)</name>
        <dbReference type="ChEBI" id="CHEBI:29105"/>
    </ligand>
</feature>
<comment type="subcellular location">
    <subcellularLocation>
        <location evidence="2 15">Cytoplasm</location>
    </subcellularLocation>
</comment>
<feature type="short sequence motif" description="'HIGH' region" evidence="15">
    <location>
        <begin position="52"/>
        <end position="62"/>
    </location>
</feature>
<accession>A0ABQ4N172</accession>
<comment type="cofactor">
    <cofactor evidence="15">
        <name>Zn(2+)</name>
        <dbReference type="ChEBI" id="CHEBI:29105"/>
    </cofactor>
    <text evidence="15">Binds 1 zinc ion per subunit.</text>
</comment>
<dbReference type="Proteomes" id="UP000680304">
    <property type="component" value="Unassembled WGS sequence"/>
</dbReference>
<name>A0ABQ4N172_9BACL</name>
<keyword evidence="6 15" id="KW-0436">Ligase</keyword>
<evidence type="ECO:0000256" key="7">
    <source>
        <dbReference type="ARBA" id="ARBA00022723"/>
    </source>
</evidence>
<keyword evidence="11 15" id="KW-0694">RNA-binding</keyword>
<dbReference type="InterPro" id="IPR004495">
    <property type="entry name" value="Met-tRNA-synth_bsu_C"/>
</dbReference>
<evidence type="ECO:0000256" key="1">
    <source>
        <dbReference type="ARBA" id="ARBA00003314"/>
    </source>
</evidence>
<dbReference type="NCBIfam" id="NF008900">
    <property type="entry name" value="PRK12267.1"/>
    <property type="match status" value="1"/>
</dbReference>
<evidence type="ECO:0000256" key="15">
    <source>
        <dbReference type="HAMAP-Rule" id="MF_01228"/>
    </source>
</evidence>
<dbReference type="Gene3D" id="3.40.50.620">
    <property type="entry name" value="HUPs"/>
    <property type="match status" value="1"/>
</dbReference>
<feature type="region of interest" description="Disordered" evidence="16">
    <location>
        <begin position="574"/>
        <end position="602"/>
    </location>
</feature>
<keyword evidence="19" id="KW-1185">Reference proteome</keyword>
<evidence type="ECO:0000256" key="10">
    <source>
        <dbReference type="ARBA" id="ARBA00022840"/>
    </source>
</evidence>
<dbReference type="Gene3D" id="1.10.730.10">
    <property type="entry name" value="Isoleucyl-tRNA Synthetase, Domain 1"/>
    <property type="match status" value="1"/>
</dbReference>
<dbReference type="SUPFAM" id="SSF47323">
    <property type="entry name" value="Anticodon-binding domain of a subclass of class I aminoacyl-tRNA synthetases"/>
    <property type="match status" value="1"/>
</dbReference>
<evidence type="ECO:0000256" key="14">
    <source>
        <dbReference type="ARBA" id="ARBA00047364"/>
    </source>
</evidence>
<dbReference type="PANTHER" id="PTHR43326">
    <property type="entry name" value="METHIONYL-TRNA SYNTHETASE"/>
    <property type="match status" value="1"/>
</dbReference>
<comment type="subunit">
    <text evidence="3 15">Homodimer.</text>
</comment>
<feature type="compositionally biased region" description="Low complexity" evidence="16">
    <location>
        <begin position="574"/>
        <end position="594"/>
    </location>
</feature>
<dbReference type="InterPro" id="IPR023457">
    <property type="entry name" value="Met-tRNA_synth_2"/>
</dbReference>
<dbReference type="PANTHER" id="PTHR43326:SF1">
    <property type="entry name" value="METHIONINE--TRNA LIGASE, MITOCHONDRIAL"/>
    <property type="match status" value="1"/>
</dbReference>
<dbReference type="SUPFAM" id="SSF50249">
    <property type="entry name" value="Nucleic acid-binding proteins"/>
    <property type="match status" value="1"/>
</dbReference>
<dbReference type="PROSITE" id="PS50886">
    <property type="entry name" value="TRBD"/>
    <property type="match status" value="1"/>
</dbReference>
<sequence length="707" mass="79457">MVPRERALVPWRTGVFCVWEAFSGTVGVYDTWEVAKNDERTEKSFYITSPIYYPSDKLHIGHAYTTVAGDAMARYKRLRGYEVRYLTGTDEHGQKIERKAKEAGKTPQQFVDDIVVGIQDLWKKLEITHDDFIRTTEERHKRVVERIFDRLLKQGDIYKGTYEGWYCTPCESFFLERQLVDGNCPDCGRPVELVKEESYFFRMSKYVDRLLQYYEENPSFIQPESRKNEMINNFIKPGLEDLAVSRTTFDWGIKVPGDPKHVIYVWIDALTNYITALGYDTEDDELFRKFWPADVHLVGKEIVRFHTIYWPIMLMALDLPLPKRVFGHGWWLAKEGKMSKSKGNVVDPVKLIDRYGLDALRYFLLREVPFGSDGTFTPEGFIERINFDLANDLGNLLNRTVAMIDKYFDGAVPEYAGAVTEFDAPLAGLASETVAQVEAAMENMEFSVALAAIWQLISRTNKYIDETQPWVLAKDENNRKQLASVMVHLAESLRIVSILLQPFLTHTPRAIWRQLGIAEGELTAWDSTKTFGRIPGGTRVVKGEPLFPRLDAAEEIPYILSTMSGGAAASASAATAGDGAGASGTAAGPASAGTPEQPDTDEIGIDDFAKVELRVAQVLAAEPVKKADKLLKLQLDLGYEQRQVVSGIAQYYKPEELVGRKVICVTNLKPVKLRGEMSQGMILAASHGDQLTLATVPDDMPNGAKVK</sequence>
<dbReference type="Gene3D" id="2.40.50.140">
    <property type="entry name" value="Nucleic acid-binding proteins"/>
    <property type="match status" value="1"/>
</dbReference>
<dbReference type="CDD" id="cd07957">
    <property type="entry name" value="Anticodon_Ia_Met"/>
    <property type="match status" value="1"/>
</dbReference>
<keyword evidence="5 15" id="KW-0820">tRNA-binding</keyword>
<keyword evidence="12 15" id="KW-0648">Protein biosynthesis</keyword>
<feature type="binding site" evidence="15">
    <location>
        <position position="187"/>
    </location>
    <ligand>
        <name>Zn(2+)</name>
        <dbReference type="ChEBI" id="CHEBI:29105"/>
    </ligand>
</feature>
<evidence type="ECO:0000256" key="12">
    <source>
        <dbReference type="ARBA" id="ARBA00022917"/>
    </source>
</evidence>
<dbReference type="Gene3D" id="2.170.220.10">
    <property type="match status" value="1"/>
</dbReference>
<dbReference type="InterPro" id="IPR033911">
    <property type="entry name" value="MetRS_core"/>
</dbReference>
<dbReference type="NCBIfam" id="TIGR00398">
    <property type="entry name" value="metG"/>
    <property type="match status" value="1"/>
</dbReference>
<dbReference type="CDD" id="cd00814">
    <property type="entry name" value="MetRS_core"/>
    <property type="match status" value="1"/>
</dbReference>
<gene>
    <name evidence="18" type="primary">metS</name>
    <name evidence="15" type="synonym">metG</name>
    <name evidence="18" type="ORF">PACILC2_04900</name>
</gene>
<reference evidence="18 19" key="1">
    <citation type="submission" date="2021-04" db="EMBL/GenBank/DDBJ databases">
        <title>Draft genome sequence of Paenibacillus cisolokensis, LC2-13A.</title>
        <authorList>
            <person name="Uke A."/>
            <person name="Chhe C."/>
            <person name="Baramee S."/>
            <person name="Kosugi A."/>
        </authorList>
    </citation>
    <scope>NUCLEOTIDE SEQUENCE [LARGE SCALE GENOMIC DNA]</scope>
    <source>
        <strain evidence="18 19">LC2-13A</strain>
    </source>
</reference>
<dbReference type="InterPro" id="IPR014758">
    <property type="entry name" value="Met-tRNA_synth"/>
</dbReference>
<evidence type="ECO:0000256" key="4">
    <source>
        <dbReference type="ARBA" id="ARBA00022490"/>
    </source>
</evidence>
<keyword evidence="7 15" id="KW-0479">Metal-binding</keyword>
<evidence type="ECO:0000256" key="6">
    <source>
        <dbReference type="ARBA" id="ARBA00022598"/>
    </source>
</evidence>
<dbReference type="InterPro" id="IPR032678">
    <property type="entry name" value="tRNA-synt_1_cat_dom"/>
</dbReference>
<keyword evidence="9 15" id="KW-0862">Zinc</keyword>
<evidence type="ECO:0000256" key="11">
    <source>
        <dbReference type="ARBA" id="ARBA00022884"/>
    </source>
</evidence>
<dbReference type="Pfam" id="PF01588">
    <property type="entry name" value="tRNA_bind"/>
    <property type="match status" value="1"/>
</dbReference>
<organism evidence="18 19">
    <name type="scientific">Paenibacillus cisolokensis</name>
    <dbReference type="NCBI Taxonomy" id="1658519"/>
    <lineage>
        <taxon>Bacteria</taxon>
        <taxon>Bacillati</taxon>
        <taxon>Bacillota</taxon>
        <taxon>Bacilli</taxon>
        <taxon>Bacillales</taxon>
        <taxon>Paenibacillaceae</taxon>
        <taxon>Paenibacillus</taxon>
    </lineage>
</organism>
<keyword evidence="10 15" id="KW-0067">ATP-binding</keyword>
<evidence type="ECO:0000256" key="8">
    <source>
        <dbReference type="ARBA" id="ARBA00022741"/>
    </source>
</evidence>
<dbReference type="PRINTS" id="PR01041">
    <property type="entry name" value="TRNASYNTHMET"/>
</dbReference>
<protein>
    <recommendedName>
        <fullName evidence="15">Methionine--tRNA ligase</fullName>
        <ecNumber evidence="15">6.1.1.10</ecNumber>
    </recommendedName>
    <alternativeName>
        <fullName evidence="15">Methionyl-tRNA synthetase</fullName>
        <shortName evidence="15">MetRS</shortName>
    </alternativeName>
</protein>
<dbReference type="Pfam" id="PF19303">
    <property type="entry name" value="Anticodon_3"/>
    <property type="match status" value="1"/>
</dbReference>
<evidence type="ECO:0000256" key="9">
    <source>
        <dbReference type="ARBA" id="ARBA00022833"/>
    </source>
</evidence>
<dbReference type="PROSITE" id="PS00178">
    <property type="entry name" value="AA_TRNA_LIGASE_I"/>
    <property type="match status" value="1"/>
</dbReference>
<dbReference type="InterPro" id="IPR002547">
    <property type="entry name" value="tRNA-bd_dom"/>
</dbReference>
<feature type="binding site" evidence="15">
    <location>
        <position position="170"/>
    </location>
    <ligand>
        <name>Zn(2+)</name>
        <dbReference type="ChEBI" id="CHEBI:29105"/>
    </ligand>
</feature>
<evidence type="ECO:0000313" key="19">
    <source>
        <dbReference type="Proteomes" id="UP000680304"/>
    </source>
</evidence>
<keyword evidence="13 15" id="KW-0030">Aminoacyl-tRNA synthetase</keyword>
<evidence type="ECO:0000259" key="17">
    <source>
        <dbReference type="PROSITE" id="PS50886"/>
    </source>
</evidence>
<feature type="domain" description="TRNA-binding" evidence="17">
    <location>
        <begin position="607"/>
        <end position="707"/>
    </location>
</feature>
<dbReference type="HAMAP" id="MF_01228">
    <property type="entry name" value="Met_tRNA_synth_type2"/>
    <property type="match status" value="1"/>
</dbReference>
<proteinExistence type="inferred from homology"/>
<comment type="similarity">
    <text evidence="15">Belongs to the class-I aminoacyl-tRNA synthetase family. MetG type 2A subfamily.</text>
</comment>
<dbReference type="InterPro" id="IPR041872">
    <property type="entry name" value="Anticodon_Met"/>
</dbReference>
<comment type="function">
    <text evidence="1 15">Is required not only for elongation of protein synthesis but also for the initiation of all mRNA translation through initiator tRNA(fMet) aminoacylation.</text>
</comment>
<evidence type="ECO:0000256" key="2">
    <source>
        <dbReference type="ARBA" id="ARBA00004496"/>
    </source>
</evidence>
<feature type="short sequence motif" description="'KMSKS' region" evidence="15">
    <location>
        <begin position="337"/>
        <end position="341"/>
    </location>
</feature>
<evidence type="ECO:0000256" key="16">
    <source>
        <dbReference type="SAM" id="MobiDB-lite"/>
    </source>
</evidence>
<comment type="catalytic activity">
    <reaction evidence="14 15">
        <text>tRNA(Met) + L-methionine + ATP = L-methionyl-tRNA(Met) + AMP + diphosphate</text>
        <dbReference type="Rhea" id="RHEA:13481"/>
        <dbReference type="Rhea" id="RHEA-COMP:9667"/>
        <dbReference type="Rhea" id="RHEA-COMP:9698"/>
        <dbReference type="ChEBI" id="CHEBI:30616"/>
        <dbReference type="ChEBI" id="CHEBI:33019"/>
        <dbReference type="ChEBI" id="CHEBI:57844"/>
        <dbReference type="ChEBI" id="CHEBI:78442"/>
        <dbReference type="ChEBI" id="CHEBI:78530"/>
        <dbReference type="ChEBI" id="CHEBI:456215"/>
        <dbReference type="EC" id="6.1.1.10"/>
    </reaction>
</comment>
<keyword evidence="4 15" id="KW-0963">Cytoplasm</keyword>
<dbReference type="Pfam" id="PF01406">
    <property type="entry name" value="tRNA-synt_1e"/>
    <property type="match status" value="1"/>
</dbReference>
<dbReference type="Pfam" id="PF09334">
    <property type="entry name" value="tRNA-synt_1g"/>
    <property type="match status" value="1"/>
</dbReference>
<evidence type="ECO:0000256" key="3">
    <source>
        <dbReference type="ARBA" id="ARBA00011738"/>
    </source>
</evidence>
<feature type="binding site" evidence="15">
    <location>
        <position position="184"/>
    </location>
    <ligand>
        <name>Zn(2+)</name>
        <dbReference type="ChEBI" id="CHEBI:29105"/>
    </ligand>
</feature>